<keyword evidence="7 12" id="KW-1133">Transmembrane helix</keyword>
<feature type="transmembrane region" description="Helical" evidence="12">
    <location>
        <begin position="339"/>
        <end position="357"/>
    </location>
</feature>
<organism evidence="14 15">
    <name type="scientific">Leishmania panamensis</name>
    <dbReference type="NCBI Taxonomy" id="5679"/>
    <lineage>
        <taxon>Eukaryota</taxon>
        <taxon>Discoba</taxon>
        <taxon>Euglenozoa</taxon>
        <taxon>Kinetoplastea</taxon>
        <taxon>Metakinetoplastina</taxon>
        <taxon>Trypanosomatida</taxon>
        <taxon>Trypanosomatidae</taxon>
        <taxon>Leishmaniinae</taxon>
        <taxon>Leishmania</taxon>
        <taxon>Leishmania guyanensis species complex</taxon>
    </lineage>
</organism>
<feature type="transmembrane region" description="Helical" evidence="12">
    <location>
        <begin position="36"/>
        <end position="55"/>
    </location>
</feature>
<evidence type="ECO:0000313" key="15">
    <source>
        <dbReference type="Proteomes" id="UP000063063"/>
    </source>
</evidence>
<evidence type="ECO:0000313" key="14">
    <source>
        <dbReference type="EMBL" id="AIN96652.1"/>
    </source>
</evidence>
<dbReference type="eggNOG" id="KOG3072">
    <property type="taxonomic scope" value="Eukaryota"/>
</dbReference>
<dbReference type="OrthoDB" id="434092at2759"/>
<evidence type="ECO:0000256" key="1">
    <source>
        <dbReference type="ARBA" id="ARBA00004141"/>
    </source>
</evidence>
<dbReference type="PANTHER" id="PTHR11157">
    <property type="entry name" value="FATTY ACID ACYL TRANSFERASE-RELATED"/>
    <property type="match status" value="1"/>
</dbReference>
<comment type="catalytic activity">
    <reaction evidence="12">
        <text>an acyl-CoA + malonyl-CoA + H(+) = a 3-oxoacyl-CoA + CO2 + CoA</text>
        <dbReference type="Rhea" id="RHEA:50252"/>
        <dbReference type="ChEBI" id="CHEBI:15378"/>
        <dbReference type="ChEBI" id="CHEBI:16526"/>
        <dbReference type="ChEBI" id="CHEBI:57287"/>
        <dbReference type="ChEBI" id="CHEBI:57384"/>
        <dbReference type="ChEBI" id="CHEBI:58342"/>
        <dbReference type="ChEBI" id="CHEBI:90726"/>
    </reaction>
    <physiologicalReaction direction="left-to-right" evidence="12">
        <dbReference type="Rhea" id="RHEA:50253"/>
    </physiologicalReaction>
</comment>
<feature type="transmembrane region" description="Helical" evidence="12">
    <location>
        <begin position="248"/>
        <end position="272"/>
    </location>
</feature>
<dbReference type="GO" id="GO:0009922">
    <property type="term" value="F:fatty acid elongase activity"/>
    <property type="evidence" value="ECO:0007669"/>
    <property type="project" value="InterPro"/>
</dbReference>
<dbReference type="GO" id="GO:0030148">
    <property type="term" value="P:sphingolipid biosynthetic process"/>
    <property type="evidence" value="ECO:0007669"/>
    <property type="project" value="TreeGrafter"/>
</dbReference>
<evidence type="ECO:0000256" key="2">
    <source>
        <dbReference type="ARBA" id="ARBA00007263"/>
    </source>
</evidence>
<evidence type="ECO:0000256" key="11">
    <source>
        <dbReference type="ARBA" id="ARBA00044291"/>
    </source>
</evidence>
<evidence type="ECO:0000256" key="5">
    <source>
        <dbReference type="ARBA" id="ARBA00022692"/>
    </source>
</evidence>
<dbReference type="GO" id="GO:0019367">
    <property type="term" value="P:fatty acid elongation, saturated fatty acid"/>
    <property type="evidence" value="ECO:0007669"/>
    <property type="project" value="TreeGrafter"/>
</dbReference>
<dbReference type="EMBL" id="CP009383">
    <property type="protein sequence ID" value="AIN96652.1"/>
    <property type="molecule type" value="Genomic_DNA"/>
</dbReference>
<keyword evidence="3 12" id="KW-0444">Lipid biosynthesis</keyword>
<evidence type="ECO:0000256" key="10">
    <source>
        <dbReference type="ARBA" id="ARBA00023160"/>
    </source>
</evidence>
<dbReference type="GO" id="GO:0034626">
    <property type="term" value="P:fatty acid elongation, polyunsaturated fatty acid"/>
    <property type="evidence" value="ECO:0007669"/>
    <property type="project" value="TreeGrafter"/>
</dbReference>
<evidence type="ECO:0000256" key="3">
    <source>
        <dbReference type="ARBA" id="ARBA00022516"/>
    </source>
</evidence>
<comment type="similarity">
    <text evidence="2 12">Belongs to the ELO family.</text>
</comment>
<dbReference type="GO" id="GO:0042761">
    <property type="term" value="P:very long-chain fatty acid biosynthetic process"/>
    <property type="evidence" value="ECO:0007669"/>
    <property type="project" value="TreeGrafter"/>
</dbReference>
<evidence type="ECO:0000256" key="6">
    <source>
        <dbReference type="ARBA" id="ARBA00022832"/>
    </source>
</evidence>
<dbReference type="Proteomes" id="UP000063063">
    <property type="component" value="Chromosome 14"/>
</dbReference>
<accession>A0A088RKZ8</accession>
<dbReference type="KEGG" id="lpan:LPMP_140720"/>
<evidence type="ECO:0000256" key="12">
    <source>
        <dbReference type="RuleBase" id="RU361115"/>
    </source>
</evidence>
<dbReference type="PANTHER" id="PTHR11157:SF17">
    <property type="entry name" value="ELONGATION OF VERY LONG CHAIN FATTY ACIDS PROTEIN 6"/>
    <property type="match status" value="1"/>
</dbReference>
<keyword evidence="5 12" id="KW-0812">Transmembrane</keyword>
<dbReference type="AlphaFoldDB" id="A0A088RKZ8"/>
<keyword evidence="9 12" id="KW-0472">Membrane</keyword>
<keyword evidence="4 12" id="KW-0808">Transferase</keyword>
<dbReference type="GO" id="GO:0005789">
    <property type="term" value="C:endoplasmic reticulum membrane"/>
    <property type="evidence" value="ECO:0007669"/>
    <property type="project" value="TreeGrafter"/>
</dbReference>
<dbReference type="VEuPathDB" id="TriTrypDB:LPAL13_140012400"/>
<reference evidence="14 15" key="1">
    <citation type="journal article" date="2015" name="Sci. Rep.">
        <title>The genome of Leishmania panamensis: insights into genomics of the L. (Viannia) subgenus.</title>
        <authorList>
            <person name="Llanes A."/>
            <person name="Restrepo C.M."/>
            <person name="Vecchio G.D."/>
            <person name="Anguizola F.J."/>
            <person name="Lleonart R."/>
        </authorList>
    </citation>
    <scope>NUCLEOTIDE SEQUENCE [LARGE SCALE GENOMIC DNA]</scope>
    <source>
        <strain evidence="14 15">MHOM/PA/94/PSC-1</strain>
    </source>
</reference>
<gene>
    <name evidence="14" type="ORF">LPMP_140720</name>
</gene>
<evidence type="ECO:0000256" key="4">
    <source>
        <dbReference type="ARBA" id="ARBA00022679"/>
    </source>
</evidence>
<sequence length="407" mass="46930">MSATTSISEWVMGWINTPAHFKGSSARDFLDAAPDYPFYAAMLYLVAVFSLPGLIERRRWTFNIKYLVAFWNLTLSLVSVLGSYYCVQNLYKTTLFEKGFHKTCCTKLSVRHSKRMGGNEIQNDYYDPSPDAVFDHNNIHKHNPRIATYAHQALDQNYDGPSAFYTAMFMYLKTPELLDTLFLVLQRKPVSFLHWYHHIVTAMYCWHASYVLIPSGVFFSTMNYFVHSIMYFYYFLVMMGLRSSIRPFAPVITLFQVLQMFIGMYITVYTYFQYWLSPEYTNTLFFKFFDVVLSNAHYVYHNAKSVVTTGALASKVPAFDMSDRFWGCDSDPTSMRMGMLMYGSYCVLFAVLFKELYLDKRVHANSLVLARKAQQARKNKAEGKINGNGGAASTVTNEKSTKRCNDA</sequence>
<comment type="subcellular location">
    <subcellularLocation>
        <location evidence="1">Membrane</location>
        <topology evidence="1">Multi-pass membrane protein</topology>
    </subcellularLocation>
</comment>
<dbReference type="GO" id="GO:0034625">
    <property type="term" value="P:fatty acid elongation, monounsaturated fatty acid"/>
    <property type="evidence" value="ECO:0007669"/>
    <property type="project" value="TreeGrafter"/>
</dbReference>
<evidence type="ECO:0000256" key="13">
    <source>
        <dbReference type="SAM" id="MobiDB-lite"/>
    </source>
</evidence>
<name>A0A088RKZ8_LEIPA</name>
<dbReference type="PROSITE" id="PS01188">
    <property type="entry name" value="ELO"/>
    <property type="match status" value="1"/>
</dbReference>
<dbReference type="Pfam" id="PF01151">
    <property type="entry name" value="ELO"/>
    <property type="match status" value="1"/>
</dbReference>
<dbReference type="EC" id="2.3.1.-" evidence="12"/>
<dbReference type="InterPro" id="IPR030457">
    <property type="entry name" value="ELO_CS"/>
</dbReference>
<keyword evidence="8 12" id="KW-0443">Lipid metabolism</keyword>
<keyword evidence="15" id="KW-1185">Reference proteome</keyword>
<feature type="transmembrane region" description="Helical" evidence="12">
    <location>
        <begin position="224"/>
        <end position="241"/>
    </location>
</feature>
<dbReference type="InterPro" id="IPR002076">
    <property type="entry name" value="ELO_fam"/>
</dbReference>
<feature type="transmembrane region" description="Helical" evidence="12">
    <location>
        <begin position="163"/>
        <end position="185"/>
    </location>
</feature>
<keyword evidence="6 12" id="KW-0276">Fatty acid metabolism</keyword>
<evidence type="ECO:0000256" key="8">
    <source>
        <dbReference type="ARBA" id="ARBA00023098"/>
    </source>
</evidence>
<dbReference type="GeneID" id="22573339"/>
<feature type="region of interest" description="Disordered" evidence="13">
    <location>
        <begin position="378"/>
        <end position="407"/>
    </location>
</feature>
<protein>
    <recommendedName>
        <fullName evidence="11 12">Elongation of fatty acids protein</fullName>
        <ecNumber evidence="12">2.3.1.-</ecNumber>
    </recommendedName>
</protein>
<dbReference type="VEuPathDB" id="TriTrypDB:LPMP_140720"/>
<dbReference type="RefSeq" id="XP_010697305.1">
    <property type="nucleotide sequence ID" value="XM_010699003.1"/>
</dbReference>
<feature type="transmembrane region" description="Helical" evidence="12">
    <location>
        <begin position="67"/>
        <end position="85"/>
    </location>
</feature>
<proteinExistence type="inferred from homology"/>
<evidence type="ECO:0000256" key="7">
    <source>
        <dbReference type="ARBA" id="ARBA00022989"/>
    </source>
</evidence>
<evidence type="ECO:0000256" key="9">
    <source>
        <dbReference type="ARBA" id="ARBA00023136"/>
    </source>
</evidence>
<keyword evidence="10 12" id="KW-0275">Fatty acid biosynthesis</keyword>
<feature type="transmembrane region" description="Helical" evidence="12">
    <location>
        <begin position="192"/>
        <end position="212"/>
    </location>
</feature>